<accession>A0ACC0D4C0</accession>
<proteinExistence type="predicted"/>
<organism evidence="1 2">
    <name type="scientific">Hypoxylon rubiginosum</name>
    <dbReference type="NCBI Taxonomy" id="110542"/>
    <lineage>
        <taxon>Eukaryota</taxon>
        <taxon>Fungi</taxon>
        <taxon>Dikarya</taxon>
        <taxon>Ascomycota</taxon>
        <taxon>Pezizomycotina</taxon>
        <taxon>Sordariomycetes</taxon>
        <taxon>Xylariomycetidae</taxon>
        <taxon>Xylariales</taxon>
        <taxon>Hypoxylaceae</taxon>
        <taxon>Hypoxylon</taxon>
    </lineage>
</organism>
<evidence type="ECO:0000313" key="1">
    <source>
        <dbReference type="EMBL" id="KAI6087574.1"/>
    </source>
</evidence>
<comment type="caution">
    <text evidence="1">The sequence shown here is derived from an EMBL/GenBank/DDBJ whole genome shotgun (WGS) entry which is preliminary data.</text>
</comment>
<dbReference type="EMBL" id="MU394307">
    <property type="protein sequence ID" value="KAI6087574.1"/>
    <property type="molecule type" value="Genomic_DNA"/>
</dbReference>
<gene>
    <name evidence="1" type="ORF">F4821DRAFT_236123</name>
</gene>
<name>A0ACC0D4C0_9PEZI</name>
<keyword evidence="2" id="KW-1185">Reference proteome</keyword>
<protein>
    <submittedName>
        <fullName evidence="1">Uncharacterized protein</fullName>
    </submittedName>
</protein>
<evidence type="ECO:0000313" key="2">
    <source>
        <dbReference type="Proteomes" id="UP001497680"/>
    </source>
</evidence>
<dbReference type="Proteomes" id="UP001497680">
    <property type="component" value="Unassembled WGS sequence"/>
</dbReference>
<sequence length="387" mass="42390">MPFISRKSFTPASYSSEFSQQWSNPSDAFSVLLILGGDVVARALAQLAGSRITPVAFSFGWVAYALAAVVNTFGENRLMPATDCPCRVIDGHAGYVRDNSSWVIGRMIRDFESWMDDGQLDGPIHRRMDEMIQEKWKIDKTPDPPPKAGLCVSIYKAKQARPGHPGHDLVYFAGFATMIVQLGLAAIPCFLFGDWAVLLTTASGIALSLAMGSLPQWAEEKWACGRGTSKIIILTRGNGSQHAIVVISDGKGLDLEHLAASGSASFRSLKTRCTVLILAALWILLLISAAGIQKNTWFLLAIGSIGMFDNIFAAGATRTPDDFGVPLEFVEVIGHRKVMQVLFEVECRYPRVGKSMLATFFPGNLRQDEIDKWDELNKLAEGTKEEQ</sequence>
<reference evidence="1 2" key="1">
    <citation type="journal article" date="2022" name="New Phytol.">
        <title>Ecological generalism drives hyperdiversity of secondary metabolite gene clusters in xylarialean endophytes.</title>
        <authorList>
            <person name="Franco M.E.E."/>
            <person name="Wisecaver J.H."/>
            <person name="Arnold A.E."/>
            <person name="Ju Y.M."/>
            <person name="Slot J.C."/>
            <person name="Ahrendt S."/>
            <person name="Moore L.P."/>
            <person name="Eastman K.E."/>
            <person name="Scott K."/>
            <person name="Konkel Z."/>
            <person name="Mondo S.J."/>
            <person name="Kuo A."/>
            <person name="Hayes R.D."/>
            <person name="Haridas S."/>
            <person name="Andreopoulos B."/>
            <person name="Riley R."/>
            <person name="LaButti K."/>
            <person name="Pangilinan J."/>
            <person name="Lipzen A."/>
            <person name="Amirebrahimi M."/>
            <person name="Yan J."/>
            <person name="Adam C."/>
            <person name="Keymanesh K."/>
            <person name="Ng V."/>
            <person name="Louie K."/>
            <person name="Northen T."/>
            <person name="Drula E."/>
            <person name="Henrissat B."/>
            <person name="Hsieh H.M."/>
            <person name="Youens-Clark K."/>
            <person name="Lutzoni F."/>
            <person name="Miadlikowska J."/>
            <person name="Eastwood D.C."/>
            <person name="Hamelin R.C."/>
            <person name="Grigoriev I.V."/>
            <person name="U'Ren J.M."/>
        </authorList>
    </citation>
    <scope>NUCLEOTIDE SEQUENCE [LARGE SCALE GENOMIC DNA]</scope>
    <source>
        <strain evidence="1 2">ER1909</strain>
    </source>
</reference>